<feature type="compositionally biased region" description="Polar residues" evidence="1">
    <location>
        <begin position="411"/>
        <end position="428"/>
    </location>
</feature>
<gene>
    <name evidence="2" type="ORF">B0H63DRAFT_26577</name>
</gene>
<evidence type="ECO:0000313" key="2">
    <source>
        <dbReference type="EMBL" id="KAK3393743.1"/>
    </source>
</evidence>
<sequence length="495" mass="55076">MSFDGSVVASTAYSPVRQRCTTEASLVVNPSQNASKYILGPLYDPEPSQISATRIKPLPMPPTSASPTRSFFSFSRRKGSTDNDTEDQPNLRRILSRSNSVNNHSIRSPPASPPRLPRNSPITDLERKRSLHTAHPPQSRWNTGTILARANSVASSRPSVQTTSAREDMGRRRAGSLAERYPGDKSHRPLETLTQEHIARDQGSDSLPRRGGSLRERFPGDMSHRPLAMIKREHRAADHAPHLRTHRRQQPSDTIDNLDHTGPLPEAVYHHGGPFDPIMESRNTNKKYSPVEAVKETNLEALKATPAEYLKDSLTKHVPLQGVAVVPPGMSDMSGRTMEYQEGADLMRESDAAGGAYKRWDHVPYLDGDLKGKGEPSYTVERQLKEQKALLRKQVPLPNSHANGMEYEMQPQTVSNQHSTDPKSNGTQVRHRSISNAADEPGSSSRVEYNAYGGYTDIDSGVQRSHSTGKNIAQTLKKRFGSLRRKKASDEERYY</sequence>
<feature type="region of interest" description="Disordered" evidence="1">
    <location>
        <begin position="150"/>
        <end position="221"/>
    </location>
</feature>
<organism evidence="2 3">
    <name type="scientific">Podospora didyma</name>
    <dbReference type="NCBI Taxonomy" id="330526"/>
    <lineage>
        <taxon>Eukaryota</taxon>
        <taxon>Fungi</taxon>
        <taxon>Dikarya</taxon>
        <taxon>Ascomycota</taxon>
        <taxon>Pezizomycotina</taxon>
        <taxon>Sordariomycetes</taxon>
        <taxon>Sordariomycetidae</taxon>
        <taxon>Sordariales</taxon>
        <taxon>Podosporaceae</taxon>
        <taxon>Podospora</taxon>
    </lineage>
</organism>
<dbReference type="Pfam" id="PF08316">
    <property type="entry name" value="Pal1"/>
    <property type="match status" value="1"/>
</dbReference>
<dbReference type="Proteomes" id="UP001285441">
    <property type="component" value="Unassembled WGS sequence"/>
</dbReference>
<protein>
    <recommendedName>
        <fullName evidence="4">Pal1 cell morphology protein</fullName>
    </recommendedName>
</protein>
<feature type="region of interest" description="Disordered" evidence="1">
    <location>
        <begin position="236"/>
        <end position="256"/>
    </location>
</feature>
<evidence type="ECO:0000313" key="3">
    <source>
        <dbReference type="Proteomes" id="UP001285441"/>
    </source>
</evidence>
<dbReference type="InterPro" id="IPR013226">
    <property type="entry name" value="Pal1"/>
</dbReference>
<reference evidence="2" key="1">
    <citation type="journal article" date="2023" name="Mol. Phylogenet. Evol.">
        <title>Genome-scale phylogeny and comparative genomics of the fungal order Sordariales.</title>
        <authorList>
            <person name="Hensen N."/>
            <person name="Bonometti L."/>
            <person name="Westerberg I."/>
            <person name="Brannstrom I.O."/>
            <person name="Guillou S."/>
            <person name="Cros-Aarteil S."/>
            <person name="Calhoun S."/>
            <person name="Haridas S."/>
            <person name="Kuo A."/>
            <person name="Mondo S."/>
            <person name="Pangilinan J."/>
            <person name="Riley R."/>
            <person name="LaButti K."/>
            <person name="Andreopoulos B."/>
            <person name="Lipzen A."/>
            <person name="Chen C."/>
            <person name="Yan M."/>
            <person name="Daum C."/>
            <person name="Ng V."/>
            <person name="Clum A."/>
            <person name="Steindorff A."/>
            <person name="Ohm R.A."/>
            <person name="Martin F."/>
            <person name="Silar P."/>
            <person name="Natvig D.O."/>
            <person name="Lalanne C."/>
            <person name="Gautier V."/>
            <person name="Ament-Velasquez S.L."/>
            <person name="Kruys A."/>
            <person name="Hutchinson M.I."/>
            <person name="Powell A.J."/>
            <person name="Barry K."/>
            <person name="Miller A.N."/>
            <person name="Grigoriev I.V."/>
            <person name="Debuchy R."/>
            <person name="Gladieux P."/>
            <person name="Hiltunen Thoren M."/>
            <person name="Johannesson H."/>
        </authorList>
    </citation>
    <scope>NUCLEOTIDE SEQUENCE</scope>
    <source>
        <strain evidence="2">CBS 232.78</strain>
    </source>
</reference>
<name>A0AAE0U7E7_9PEZI</name>
<feature type="compositionally biased region" description="Low complexity" evidence="1">
    <location>
        <begin position="65"/>
        <end position="74"/>
    </location>
</feature>
<feature type="region of interest" description="Disordered" evidence="1">
    <location>
        <begin position="52"/>
        <end position="122"/>
    </location>
</feature>
<dbReference type="PANTHER" id="PTHR28307:SF1">
    <property type="entry name" value="PAL1 CELL MORPHOLOGY PROTEIN"/>
    <property type="match status" value="1"/>
</dbReference>
<evidence type="ECO:0008006" key="4">
    <source>
        <dbReference type="Google" id="ProtNLM"/>
    </source>
</evidence>
<feature type="compositionally biased region" description="Basic residues" evidence="1">
    <location>
        <begin position="476"/>
        <end position="487"/>
    </location>
</feature>
<evidence type="ECO:0000256" key="1">
    <source>
        <dbReference type="SAM" id="MobiDB-lite"/>
    </source>
</evidence>
<dbReference type="PANTHER" id="PTHR28307">
    <property type="entry name" value="PROTEIN PAL1"/>
    <property type="match status" value="1"/>
</dbReference>
<accession>A0AAE0U7E7</accession>
<dbReference type="EMBL" id="JAULSW010000001">
    <property type="protein sequence ID" value="KAK3393743.1"/>
    <property type="molecule type" value="Genomic_DNA"/>
</dbReference>
<comment type="caution">
    <text evidence="2">The sequence shown here is derived from an EMBL/GenBank/DDBJ whole genome shotgun (WGS) entry which is preliminary data.</text>
</comment>
<feature type="compositionally biased region" description="Polar residues" evidence="1">
    <location>
        <begin position="462"/>
        <end position="474"/>
    </location>
</feature>
<feature type="compositionally biased region" description="Basic and acidic residues" evidence="1">
    <location>
        <begin position="181"/>
        <end position="190"/>
    </location>
</feature>
<feature type="compositionally biased region" description="Polar residues" evidence="1">
    <location>
        <begin position="152"/>
        <end position="164"/>
    </location>
</feature>
<feature type="region of interest" description="Disordered" evidence="1">
    <location>
        <begin position="411"/>
        <end position="495"/>
    </location>
</feature>
<keyword evidence="3" id="KW-1185">Reference proteome</keyword>
<reference evidence="2" key="2">
    <citation type="submission" date="2023-06" db="EMBL/GenBank/DDBJ databases">
        <authorList>
            <consortium name="Lawrence Berkeley National Laboratory"/>
            <person name="Haridas S."/>
            <person name="Hensen N."/>
            <person name="Bonometti L."/>
            <person name="Westerberg I."/>
            <person name="Brannstrom I.O."/>
            <person name="Guillou S."/>
            <person name="Cros-Aarteil S."/>
            <person name="Calhoun S."/>
            <person name="Kuo A."/>
            <person name="Mondo S."/>
            <person name="Pangilinan J."/>
            <person name="Riley R."/>
            <person name="LaButti K."/>
            <person name="Andreopoulos B."/>
            <person name="Lipzen A."/>
            <person name="Chen C."/>
            <person name="Yanf M."/>
            <person name="Daum C."/>
            <person name="Ng V."/>
            <person name="Clum A."/>
            <person name="Steindorff A."/>
            <person name="Ohm R."/>
            <person name="Martin F."/>
            <person name="Silar P."/>
            <person name="Natvig D."/>
            <person name="Lalanne C."/>
            <person name="Gautier V."/>
            <person name="Ament-velasquez S.L."/>
            <person name="Kruys A."/>
            <person name="Hutchinson M.I."/>
            <person name="Powell A.J."/>
            <person name="Barry K."/>
            <person name="Miller A.N."/>
            <person name="Grigoriev I.V."/>
            <person name="Debuchy R."/>
            <person name="Gladieux P."/>
            <person name="Thoren M.H."/>
            <person name="Johannesson H."/>
        </authorList>
    </citation>
    <scope>NUCLEOTIDE SEQUENCE</scope>
    <source>
        <strain evidence="2">CBS 232.78</strain>
    </source>
</reference>
<dbReference type="GO" id="GO:0005737">
    <property type="term" value="C:cytoplasm"/>
    <property type="evidence" value="ECO:0007669"/>
    <property type="project" value="TreeGrafter"/>
</dbReference>
<feature type="compositionally biased region" description="Polar residues" evidence="1">
    <location>
        <begin position="96"/>
        <end position="106"/>
    </location>
</feature>
<proteinExistence type="predicted"/>
<dbReference type="AlphaFoldDB" id="A0AAE0U7E7"/>